<proteinExistence type="inferred from homology"/>
<dbReference type="EMBL" id="NQVE01000097">
    <property type="protein sequence ID" value="RAL48768.1"/>
    <property type="molecule type" value="Genomic_DNA"/>
</dbReference>
<evidence type="ECO:0000256" key="7">
    <source>
        <dbReference type="SAM" id="Coils"/>
    </source>
</evidence>
<name>A0A328DWA2_9ASTE</name>
<dbReference type="GO" id="GO:0005634">
    <property type="term" value="C:nucleus"/>
    <property type="evidence" value="ECO:0007669"/>
    <property type="project" value="UniProtKB-SubCell"/>
</dbReference>
<keyword evidence="3" id="KW-0805">Transcription regulation</keyword>
<keyword evidence="5" id="KW-0804">Transcription</keyword>
<evidence type="ECO:0000256" key="2">
    <source>
        <dbReference type="ARBA" id="ARBA00007163"/>
    </source>
</evidence>
<feature type="domain" description="BZIP" evidence="8">
    <location>
        <begin position="120"/>
        <end position="183"/>
    </location>
</feature>
<dbReference type="CDD" id="cd14702">
    <property type="entry name" value="bZIP_plant_GBF1"/>
    <property type="match status" value="1"/>
</dbReference>
<comment type="caution">
    <text evidence="9">The sequence shown here is derived from an EMBL/GenBank/DDBJ whole genome shotgun (WGS) entry which is preliminary data.</text>
</comment>
<dbReference type="AlphaFoldDB" id="A0A328DWA2"/>
<dbReference type="Proteomes" id="UP000249390">
    <property type="component" value="Unassembled WGS sequence"/>
</dbReference>
<keyword evidence="4" id="KW-0238">DNA-binding</keyword>
<evidence type="ECO:0000313" key="10">
    <source>
        <dbReference type="Proteomes" id="UP000249390"/>
    </source>
</evidence>
<dbReference type="GO" id="GO:0003700">
    <property type="term" value="F:DNA-binding transcription factor activity"/>
    <property type="evidence" value="ECO:0007669"/>
    <property type="project" value="InterPro"/>
</dbReference>
<sequence>MVFERTLQQFRYNEDNDNEMVAAKALVGLAHSPVSGSPSSTDSEASEPSLDLFLGSLSHQNRGTCVPHRKKVEEISLLPNALGFKKKSQISSRLLCCDVDYSSIIGACKSKPILTEGEREARRLRRVLANRESARQTIRRRQATYEALAKKAADLALENESLKMEKELAAEKYNCLRNTNDSLKAQVEMTRAAKEGVQELYKFPNSKTQVDQSSSTSATPSLFCNLSPSLPCNWRHVFKTSDATSLKQHGTQNGWSRADTGEQSPLFVLPFPSAIPFSGTDHISLNLLNLPYDSSSPRVKRNAGESNSTSKGGCSKMAFGFPSNRLTKDMASRLTFTQEAKCGDCDITNICSTIGHVTKDSYPRDRGVSTFSLKKSEVAIAAMEARKMRKNILRLKRRSLSPVTHVQTVAG</sequence>
<reference evidence="9 10" key="1">
    <citation type="submission" date="2018-06" db="EMBL/GenBank/DDBJ databases">
        <title>The Genome of Cuscuta australis (Dodder) Provides Insight into the Evolution of Plant Parasitism.</title>
        <authorList>
            <person name="Liu H."/>
        </authorList>
    </citation>
    <scope>NUCLEOTIDE SEQUENCE [LARGE SCALE GENOMIC DNA]</scope>
    <source>
        <strain evidence="10">cv. Yunnan</strain>
        <tissue evidence="9">Vines</tissue>
    </source>
</reference>
<dbReference type="SMART" id="SM00338">
    <property type="entry name" value="BRLZ"/>
    <property type="match status" value="1"/>
</dbReference>
<evidence type="ECO:0000256" key="6">
    <source>
        <dbReference type="ARBA" id="ARBA00023242"/>
    </source>
</evidence>
<dbReference type="InterPro" id="IPR044827">
    <property type="entry name" value="GBF-like"/>
</dbReference>
<comment type="subcellular location">
    <subcellularLocation>
        <location evidence="1">Nucleus</location>
    </subcellularLocation>
</comment>
<keyword evidence="7" id="KW-0175">Coiled coil</keyword>
<evidence type="ECO:0000256" key="5">
    <source>
        <dbReference type="ARBA" id="ARBA00023163"/>
    </source>
</evidence>
<dbReference type="GO" id="GO:0043565">
    <property type="term" value="F:sequence-specific DNA binding"/>
    <property type="evidence" value="ECO:0007669"/>
    <property type="project" value="InterPro"/>
</dbReference>
<dbReference type="PANTHER" id="PTHR45967">
    <property type="entry name" value="G-BOX-BINDING FACTOR 3-RELATED"/>
    <property type="match status" value="1"/>
</dbReference>
<evidence type="ECO:0000256" key="1">
    <source>
        <dbReference type="ARBA" id="ARBA00004123"/>
    </source>
</evidence>
<evidence type="ECO:0000256" key="4">
    <source>
        <dbReference type="ARBA" id="ARBA00023125"/>
    </source>
</evidence>
<organism evidence="9 10">
    <name type="scientific">Cuscuta australis</name>
    <dbReference type="NCBI Taxonomy" id="267555"/>
    <lineage>
        <taxon>Eukaryota</taxon>
        <taxon>Viridiplantae</taxon>
        <taxon>Streptophyta</taxon>
        <taxon>Embryophyta</taxon>
        <taxon>Tracheophyta</taxon>
        <taxon>Spermatophyta</taxon>
        <taxon>Magnoliopsida</taxon>
        <taxon>eudicotyledons</taxon>
        <taxon>Gunneridae</taxon>
        <taxon>Pentapetalae</taxon>
        <taxon>asterids</taxon>
        <taxon>lamiids</taxon>
        <taxon>Solanales</taxon>
        <taxon>Convolvulaceae</taxon>
        <taxon>Cuscuteae</taxon>
        <taxon>Cuscuta</taxon>
        <taxon>Cuscuta subgen. Grammica</taxon>
        <taxon>Cuscuta sect. Cleistogrammica</taxon>
    </lineage>
</organism>
<dbReference type="PROSITE" id="PS50217">
    <property type="entry name" value="BZIP"/>
    <property type="match status" value="1"/>
</dbReference>
<feature type="coiled-coil region" evidence="7">
    <location>
        <begin position="145"/>
        <end position="186"/>
    </location>
</feature>
<protein>
    <recommendedName>
        <fullName evidence="8">BZIP domain-containing protein</fullName>
    </recommendedName>
</protein>
<dbReference type="PANTHER" id="PTHR45967:SF28">
    <property type="entry name" value="BASIC-LEUCINE ZIPPER (BZIP) TRANSCRIPTION FACTOR FAMILY PROTEIN"/>
    <property type="match status" value="1"/>
</dbReference>
<evidence type="ECO:0000313" key="9">
    <source>
        <dbReference type="EMBL" id="RAL48768.1"/>
    </source>
</evidence>
<dbReference type="InterPro" id="IPR045314">
    <property type="entry name" value="bZIP_plant_GBF1"/>
</dbReference>
<keyword evidence="6" id="KW-0539">Nucleus</keyword>
<evidence type="ECO:0000259" key="8">
    <source>
        <dbReference type="PROSITE" id="PS50217"/>
    </source>
</evidence>
<gene>
    <name evidence="9" type="ORF">DM860_001088</name>
</gene>
<accession>A0A328DWA2</accession>
<dbReference type="InterPro" id="IPR004827">
    <property type="entry name" value="bZIP"/>
</dbReference>
<comment type="similarity">
    <text evidence="2">Belongs to the bZIP family.</text>
</comment>
<keyword evidence="10" id="KW-1185">Reference proteome</keyword>
<evidence type="ECO:0000256" key="3">
    <source>
        <dbReference type="ARBA" id="ARBA00023015"/>
    </source>
</evidence>